<evidence type="ECO:0000256" key="13">
    <source>
        <dbReference type="ARBA" id="ARBA00038359"/>
    </source>
</evidence>
<feature type="transmembrane region" description="Helical" evidence="14">
    <location>
        <begin position="254"/>
        <end position="277"/>
    </location>
</feature>
<keyword evidence="7 14" id="KW-0812">Transmembrane</keyword>
<feature type="domain" description="CFEM" evidence="16">
    <location>
        <begin position="24"/>
        <end position="86"/>
    </location>
</feature>
<keyword evidence="6" id="KW-0325">Glycoprotein</keyword>
<keyword evidence="10 14" id="KW-0472">Membrane</keyword>
<evidence type="ECO:0000256" key="7">
    <source>
        <dbReference type="ARBA" id="ARBA00022692"/>
    </source>
</evidence>
<evidence type="ECO:0000256" key="15">
    <source>
        <dbReference type="SAM" id="SignalP"/>
    </source>
</evidence>
<evidence type="ECO:0000313" key="18">
    <source>
        <dbReference type="EMBL" id="QRD03789.1"/>
    </source>
</evidence>
<dbReference type="InterPro" id="IPR049326">
    <property type="entry name" value="Rhodopsin_dom_fungi"/>
</dbReference>
<evidence type="ECO:0000256" key="8">
    <source>
        <dbReference type="ARBA" id="ARBA00022729"/>
    </source>
</evidence>
<evidence type="ECO:0000256" key="11">
    <source>
        <dbReference type="ARBA" id="ARBA00023157"/>
    </source>
</evidence>
<dbReference type="PANTHER" id="PTHR33048">
    <property type="entry name" value="PTH11-LIKE INTEGRAL MEMBRANE PROTEIN (AFU_ORTHOLOGUE AFUA_5G11245)"/>
    <property type="match status" value="1"/>
</dbReference>
<dbReference type="AlphaFoldDB" id="A0A7U2FGI3"/>
<sequence>MRPNSLWTAAVALLCSVVPVVAQAELPTCAATCFASSLQNQTICAPTNTTCICLSAPLTLSLQTCMQSSCTLKETLRSINTTNAQCGIPIKDRTHALITTNVVFGSLALLALGIRVLVSLQQHIWGWDDWCVVGAWVFAMPVTVGQAVAGGLGFGRDTWAVEAGRIYVIMKIVYFNQLSYFVSATFSKLCFLFMFLRIFPAERTRKAVYIGVVLSMLFPIAFGLPMTFACRPISAAWTSWDAETPYDYCINQQVFWFVAAGYNIAVDIYIVIIPIPELLKLNLSMRKKLMLVAIFSTGAITIIVSISRLWALAQYGASTNPIYDNMLSGIFSPLELNVGIIAMCMPAFRRFVARFLPRWFGSTLGSSANTPRYTAEATRRIKQDTLGGSLFQTTIMKTVDVSVKEEVRGEDEVGLVDLRDGRSEEDVGKKPDSLYRARHQETLPKNW</sequence>
<dbReference type="GO" id="GO:0005576">
    <property type="term" value="C:extracellular region"/>
    <property type="evidence" value="ECO:0007669"/>
    <property type="project" value="UniProtKB-SubCell"/>
</dbReference>
<keyword evidence="19" id="KW-1185">Reference proteome</keyword>
<dbReference type="InterPro" id="IPR008427">
    <property type="entry name" value="Extracellular_membr_CFEM_dom"/>
</dbReference>
<evidence type="ECO:0000256" key="14">
    <source>
        <dbReference type="SAM" id="Phobius"/>
    </source>
</evidence>
<protein>
    <recommendedName>
        <fullName evidence="20">Extracellular membrane protein CFEM domain-containing protein</fullName>
    </recommendedName>
</protein>
<evidence type="ECO:0000256" key="4">
    <source>
        <dbReference type="ARBA" id="ARBA00010031"/>
    </source>
</evidence>
<evidence type="ECO:0000256" key="1">
    <source>
        <dbReference type="ARBA" id="ARBA00004141"/>
    </source>
</evidence>
<evidence type="ECO:0008006" key="20">
    <source>
        <dbReference type="Google" id="ProtNLM"/>
    </source>
</evidence>
<keyword evidence="5" id="KW-0964">Secreted</keyword>
<dbReference type="Proteomes" id="UP000663193">
    <property type="component" value="Chromosome 16"/>
</dbReference>
<dbReference type="InterPro" id="IPR052337">
    <property type="entry name" value="SAT4-like"/>
</dbReference>
<evidence type="ECO:0000256" key="9">
    <source>
        <dbReference type="ARBA" id="ARBA00022989"/>
    </source>
</evidence>
<comment type="similarity">
    <text evidence="13">Belongs to the SAT4 family.</text>
</comment>
<feature type="transmembrane region" description="Helical" evidence="14">
    <location>
        <begin position="330"/>
        <end position="348"/>
    </location>
</feature>
<name>A0A7U2FGI3_PHANO</name>
<dbReference type="OrthoDB" id="2496787at2759"/>
<feature type="transmembrane region" description="Helical" evidence="14">
    <location>
        <begin position="96"/>
        <end position="118"/>
    </location>
</feature>
<evidence type="ECO:0000259" key="17">
    <source>
        <dbReference type="Pfam" id="PF20684"/>
    </source>
</evidence>
<keyword evidence="9 14" id="KW-1133">Transmembrane helix</keyword>
<evidence type="ECO:0000256" key="6">
    <source>
        <dbReference type="ARBA" id="ARBA00022622"/>
    </source>
</evidence>
<feature type="signal peptide" evidence="15">
    <location>
        <begin position="1"/>
        <end position="22"/>
    </location>
</feature>
<dbReference type="PANTHER" id="PTHR33048:SF123">
    <property type="entry name" value="INTEGRAL MEMBRANE PROTEIN"/>
    <property type="match status" value="1"/>
</dbReference>
<keyword evidence="8 15" id="KW-0732">Signal</keyword>
<dbReference type="EMBL" id="CP069038">
    <property type="protein sequence ID" value="QRD03789.1"/>
    <property type="molecule type" value="Genomic_DNA"/>
</dbReference>
<dbReference type="Pfam" id="PF05730">
    <property type="entry name" value="CFEM"/>
    <property type="match status" value="1"/>
</dbReference>
<evidence type="ECO:0000256" key="10">
    <source>
        <dbReference type="ARBA" id="ARBA00023136"/>
    </source>
</evidence>
<feature type="transmembrane region" description="Helical" evidence="14">
    <location>
        <begin position="289"/>
        <end position="310"/>
    </location>
</feature>
<feature type="transmembrane region" description="Helical" evidence="14">
    <location>
        <begin position="174"/>
        <end position="196"/>
    </location>
</feature>
<feature type="chain" id="PRO_5030750626" description="Extracellular membrane protein CFEM domain-containing protein" evidence="15">
    <location>
        <begin position="23"/>
        <end position="447"/>
    </location>
</feature>
<gene>
    <name evidence="18" type="ORF">JI435_201850</name>
</gene>
<reference evidence="19" key="1">
    <citation type="journal article" date="2021" name="BMC Genomics">
        <title>Chromosome-level genome assembly and manually-curated proteome of model necrotroph Parastagonospora nodorum Sn15 reveals a genome-wide trove of candidate effector homologs, and redundancy of virulence-related functions within an accessory chromosome.</title>
        <authorList>
            <person name="Bertazzoni S."/>
            <person name="Jones D.A.B."/>
            <person name="Phan H.T."/>
            <person name="Tan K.-C."/>
            <person name="Hane J.K."/>
        </authorList>
    </citation>
    <scope>NUCLEOTIDE SEQUENCE [LARGE SCALE GENOMIC DNA]</scope>
    <source>
        <strain evidence="19">SN15 / ATCC MYA-4574 / FGSC 10173)</strain>
    </source>
</reference>
<comment type="similarity">
    <text evidence="4">Belongs to the RBT5 family.</text>
</comment>
<comment type="subcellular location">
    <subcellularLocation>
        <location evidence="2">Membrane</location>
        <topology evidence="2">Lipid-anchor</topology>
        <topology evidence="2">GPI-anchor</topology>
    </subcellularLocation>
    <subcellularLocation>
        <location evidence="1">Membrane</location>
        <topology evidence="1">Multi-pass membrane protein</topology>
    </subcellularLocation>
    <subcellularLocation>
        <location evidence="3">Secreted</location>
    </subcellularLocation>
</comment>
<keyword evidence="6" id="KW-0336">GPI-anchor</keyword>
<feature type="domain" description="Rhodopsin" evidence="17">
    <location>
        <begin position="115"/>
        <end position="353"/>
    </location>
</feature>
<dbReference type="GO" id="GO:0098552">
    <property type="term" value="C:side of membrane"/>
    <property type="evidence" value="ECO:0007669"/>
    <property type="project" value="UniProtKB-KW"/>
</dbReference>
<evidence type="ECO:0000256" key="2">
    <source>
        <dbReference type="ARBA" id="ARBA00004589"/>
    </source>
</evidence>
<keyword evidence="11" id="KW-1015">Disulfide bond</keyword>
<proteinExistence type="inferred from homology"/>
<dbReference type="Pfam" id="PF20684">
    <property type="entry name" value="Fung_rhodopsin"/>
    <property type="match status" value="1"/>
</dbReference>
<organism evidence="18 19">
    <name type="scientific">Phaeosphaeria nodorum (strain SN15 / ATCC MYA-4574 / FGSC 10173)</name>
    <name type="common">Glume blotch fungus</name>
    <name type="synonym">Parastagonospora nodorum</name>
    <dbReference type="NCBI Taxonomy" id="321614"/>
    <lineage>
        <taxon>Eukaryota</taxon>
        <taxon>Fungi</taxon>
        <taxon>Dikarya</taxon>
        <taxon>Ascomycota</taxon>
        <taxon>Pezizomycotina</taxon>
        <taxon>Dothideomycetes</taxon>
        <taxon>Pleosporomycetidae</taxon>
        <taxon>Pleosporales</taxon>
        <taxon>Pleosporineae</taxon>
        <taxon>Phaeosphaeriaceae</taxon>
        <taxon>Parastagonospora</taxon>
    </lineage>
</organism>
<evidence type="ECO:0000256" key="5">
    <source>
        <dbReference type="ARBA" id="ARBA00022525"/>
    </source>
</evidence>
<evidence type="ECO:0000256" key="12">
    <source>
        <dbReference type="ARBA" id="ARBA00023288"/>
    </source>
</evidence>
<feature type="transmembrane region" description="Helical" evidence="14">
    <location>
        <begin position="130"/>
        <end position="154"/>
    </location>
</feature>
<accession>A0A7U2FGI3</accession>
<dbReference type="VEuPathDB" id="FungiDB:JI435_201850"/>
<feature type="transmembrane region" description="Helical" evidence="14">
    <location>
        <begin position="208"/>
        <end position="234"/>
    </location>
</feature>
<keyword evidence="12" id="KW-0449">Lipoprotein</keyword>
<evidence type="ECO:0000259" key="16">
    <source>
        <dbReference type="Pfam" id="PF05730"/>
    </source>
</evidence>
<evidence type="ECO:0000256" key="3">
    <source>
        <dbReference type="ARBA" id="ARBA00004613"/>
    </source>
</evidence>
<evidence type="ECO:0000313" key="19">
    <source>
        <dbReference type="Proteomes" id="UP000663193"/>
    </source>
</evidence>